<dbReference type="Proteomes" id="UP000094808">
    <property type="component" value="Unassembled WGS sequence"/>
</dbReference>
<organism evidence="3 4">
    <name type="scientific">Vibrio ordalii FS-238</name>
    <dbReference type="NCBI Taxonomy" id="617133"/>
    <lineage>
        <taxon>Bacteria</taxon>
        <taxon>Pseudomonadati</taxon>
        <taxon>Pseudomonadota</taxon>
        <taxon>Gammaproteobacteria</taxon>
        <taxon>Vibrionales</taxon>
        <taxon>Vibrionaceae</taxon>
        <taxon>Vibrio</taxon>
    </lineage>
</organism>
<keyword evidence="4" id="KW-1185">Reference proteome</keyword>
<dbReference type="PANTHER" id="PTHR46401">
    <property type="entry name" value="GLYCOSYLTRANSFERASE WBBK-RELATED"/>
    <property type="match status" value="1"/>
</dbReference>
<dbReference type="PANTHER" id="PTHR46401:SF2">
    <property type="entry name" value="GLYCOSYLTRANSFERASE WBBK-RELATED"/>
    <property type="match status" value="1"/>
</dbReference>
<dbReference type="RefSeq" id="WP_017045899.1">
    <property type="nucleotide sequence ID" value="NZ_AJYS02000230.1"/>
</dbReference>
<feature type="domain" description="Glycosyl transferase family 1" evidence="2">
    <location>
        <begin position="199"/>
        <end position="339"/>
    </location>
</feature>
<protein>
    <submittedName>
        <fullName evidence="3">Glycosyltransferase</fullName>
    </submittedName>
</protein>
<evidence type="ECO:0000256" key="1">
    <source>
        <dbReference type="ARBA" id="ARBA00022679"/>
    </source>
</evidence>
<dbReference type="GO" id="GO:0009103">
    <property type="term" value="P:lipopolysaccharide biosynthetic process"/>
    <property type="evidence" value="ECO:0007669"/>
    <property type="project" value="TreeGrafter"/>
</dbReference>
<proteinExistence type="predicted"/>
<accession>A0A853R368</accession>
<reference evidence="3 4" key="1">
    <citation type="journal article" date="2012" name="Science">
        <title>Ecological populations of bacteria act as socially cohesive units of antibiotic production and resistance.</title>
        <authorList>
            <person name="Cordero O.X."/>
            <person name="Wildschutte H."/>
            <person name="Kirkup B."/>
            <person name="Proehl S."/>
            <person name="Ngo L."/>
            <person name="Hussain F."/>
            <person name="Le Roux F."/>
            <person name="Mincer T."/>
            <person name="Polz M.F."/>
        </authorList>
    </citation>
    <scope>NUCLEOTIDE SEQUENCE [LARGE SCALE GENOMIC DNA]</scope>
    <source>
        <strain evidence="3 4">FS-238</strain>
    </source>
</reference>
<comment type="caution">
    <text evidence="3">The sequence shown here is derived from an EMBL/GenBank/DDBJ whole genome shotgun (WGS) entry which is preliminary data.</text>
</comment>
<keyword evidence="1" id="KW-0808">Transferase</keyword>
<evidence type="ECO:0000259" key="2">
    <source>
        <dbReference type="Pfam" id="PF00534"/>
    </source>
</evidence>
<dbReference type="Pfam" id="PF00534">
    <property type="entry name" value="Glycos_transf_1"/>
    <property type="match status" value="1"/>
</dbReference>
<dbReference type="InterPro" id="IPR001296">
    <property type="entry name" value="Glyco_trans_1"/>
</dbReference>
<dbReference type="SUPFAM" id="SSF53756">
    <property type="entry name" value="UDP-Glycosyltransferase/glycogen phosphorylase"/>
    <property type="match status" value="1"/>
</dbReference>
<name>A0A853R368_9VIBR</name>
<evidence type="ECO:0000313" key="4">
    <source>
        <dbReference type="Proteomes" id="UP000094808"/>
    </source>
</evidence>
<sequence>MKKKAIAISATSLIGGGGLTILNQLIEYSDSQHDYYLFINDEIKNVRDKENFHVTRVKRQSSFQRIIWDWKGLRATLKAKNIDPDAVVSLQNTSVYFPNKPKIVYLHQGISLSDMKWSFFSKRERGLAFYKYVYPFFILLHNDKHTRFVVQTNWMKEALVNKFSLRNEATYVLKPEVNLSVKNGHEPKDERIKHRVSLFYPATPEPFKDHEVVLRALHELMQHHDISQIGFYLTMAKGESPYLDSLIDALGLASNVVYLGKLSFSDVQKFYIQTSAMVYPSKIESFGLPLLEAASNGQPIISADTSFSREILERYEGVTFVSDSELLWSKAIQRLSESDLTTFKKFEPNFDSGWNDFFKLLNDMCEV</sequence>
<dbReference type="Gene3D" id="3.40.50.2000">
    <property type="entry name" value="Glycogen Phosphorylase B"/>
    <property type="match status" value="1"/>
</dbReference>
<dbReference type="AlphaFoldDB" id="A0A853R368"/>
<evidence type="ECO:0000313" key="3">
    <source>
        <dbReference type="EMBL" id="OEE34056.1"/>
    </source>
</evidence>
<dbReference type="GO" id="GO:0016757">
    <property type="term" value="F:glycosyltransferase activity"/>
    <property type="evidence" value="ECO:0007669"/>
    <property type="project" value="InterPro"/>
</dbReference>
<gene>
    <name evidence="3" type="ORF">A1QS_07130</name>
</gene>
<dbReference type="EMBL" id="AJYS02000230">
    <property type="protein sequence ID" value="OEE34056.1"/>
    <property type="molecule type" value="Genomic_DNA"/>
</dbReference>